<evidence type="ECO:0000313" key="2">
    <source>
        <dbReference type="EMBL" id="KXN74503.1"/>
    </source>
</evidence>
<dbReference type="Proteomes" id="UP000070444">
    <property type="component" value="Unassembled WGS sequence"/>
</dbReference>
<dbReference type="AlphaFoldDB" id="A0A137PHM4"/>
<reference evidence="2 3" key="1">
    <citation type="journal article" date="2015" name="Genome Biol. Evol.">
        <title>Phylogenomic analyses indicate that early fungi evolved digesting cell walls of algal ancestors of land plants.</title>
        <authorList>
            <person name="Chang Y."/>
            <person name="Wang S."/>
            <person name="Sekimoto S."/>
            <person name="Aerts A.L."/>
            <person name="Choi C."/>
            <person name="Clum A."/>
            <person name="LaButti K.M."/>
            <person name="Lindquist E.A."/>
            <person name="Yee Ngan C."/>
            <person name="Ohm R.A."/>
            <person name="Salamov A.A."/>
            <person name="Grigoriev I.V."/>
            <person name="Spatafora J.W."/>
            <person name="Berbee M.L."/>
        </authorList>
    </citation>
    <scope>NUCLEOTIDE SEQUENCE [LARGE SCALE GENOMIC DNA]</scope>
    <source>
        <strain evidence="2 3">NRRL 28638</strain>
    </source>
</reference>
<organism evidence="2 3">
    <name type="scientific">Conidiobolus coronatus (strain ATCC 28846 / CBS 209.66 / NRRL 28638)</name>
    <name type="common">Delacroixia coronata</name>
    <dbReference type="NCBI Taxonomy" id="796925"/>
    <lineage>
        <taxon>Eukaryota</taxon>
        <taxon>Fungi</taxon>
        <taxon>Fungi incertae sedis</taxon>
        <taxon>Zoopagomycota</taxon>
        <taxon>Entomophthoromycotina</taxon>
        <taxon>Entomophthoromycetes</taxon>
        <taxon>Entomophthorales</taxon>
        <taxon>Ancylistaceae</taxon>
        <taxon>Conidiobolus</taxon>
    </lineage>
</organism>
<feature type="region of interest" description="Disordered" evidence="1">
    <location>
        <begin position="1"/>
        <end position="28"/>
    </location>
</feature>
<sequence length="412" mass="46854">MTELKTSVNSSQKKNKLKQTKEEDERNQLEAKVEEIELKVIKSIETNKLGSQVTYIQFGNLSSQTLNNYIILATDKGELIKLDSNGEIKELKKLFGSSSPVTSLKLLQFINSSNESSLISVQLNGKLNFYLKFQLCFQLEIGNSPTCLEKVIDSNNGYYLVIGDNLGKVTGFDFKGKLFQFFLKEPKLTFIKGSETPSLTLETSNNPIDQVLFVNIKDLSNNLGYYYLISNFSNKAYIYSKSTHIHTIYLNNEITRMTKGKFTELTCIKSDNEEDSKVLDILISDSTGQVYLLNDLKPTPYLNHGSPIQFMEPYRIKGQASNTSDYLIITDYSNIVYIYQNQKLITRLPLAQKINQLLTISSNGFLSDLEFNFNENLEDLEFNYTNNDLILLLLSDNNLVILGADFIKMEVD</sequence>
<dbReference type="SUPFAM" id="SSF50978">
    <property type="entry name" value="WD40 repeat-like"/>
    <property type="match status" value="1"/>
</dbReference>
<name>A0A137PHM4_CONC2</name>
<evidence type="ECO:0000256" key="1">
    <source>
        <dbReference type="SAM" id="MobiDB-lite"/>
    </source>
</evidence>
<keyword evidence="3" id="KW-1185">Reference proteome</keyword>
<protein>
    <recommendedName>
        <fullName evidence="4">Cleavage/polyadenylation specificity factor A subunit N-terminal domain-containing protein</fullName>
    </recommendedName>
</protein>
<proteinExistence type="predicted"/>
<dbReference type="InterPro" id="IPR036322">
    <property type="entry name" value="WD40_repeat_dom_sf"/>
</dbReference>
<feature type="compositionally biased region" description="Basic and acidic residues" evidence="1">
    <location>
        <begin position="19"/>
        <end position="28"/>
    </location>
</feature>
<gene>
    <name evidence="2" type="ORF">CONCODRAFT_82953</name>
</gene>
<evidence type="ECO:0000313" key="3">
    <source>
        <dbReference type="Proteomes" id="UP000070444"/>
    </source>
</evidence>
<dbReference type="EMBL" id="KQ964423">
    <property type="protein sequence ID" value="KXN74503.1"/>
    <property type="molecule type" value="Genomic_DNA"/>
</dbReference>
<accession>A0A137PHM4</accession>
<feature type="compositionally biased region" description="Polar residues" evidence="1">
    <location>
        <begin position="1"/>
        <end position="12"/>
    </location>
</feature>
<evidence type="ECO:0008006" key="4">
    <source>
        <dbReference type="Google" id="ProtNLM"/>
    </source>
</evidence>